<dbReference type="RefSeq" id="WP_367436065.1">
    <property type="nucleotide sequence ID" value="NZ_CP108413.1"/>
</dbReference>
<reference evidence="1 2" key="1">
    <citation type="submission" date="2024-10" db="EMBL/GenBank/DDBJ databases">
        <title>The Natural Products Discovery Center: Release of the First 8490 Sequenced Strains for Exploring Actinobacteria Biosynthetic Diversity.</title>
        <authorList>
            <person name="Kalkreuter E."/>
            <person name="Kautsar S.A."/>
            <person name="Yang D."/>
            <person name="Bader C.D."/>
            <person name="Teijaro C.N."/>
            <person name="Fluegel L."/>
            <person name="Davis C.M."/>
            <person name="Simpson J.R."/>
            <person name="Lauterbach L."/>
            <person name="Steele A.D."/>
            <person name="Gui C."/>
            <person name="Meng S."/>
            <person name="Li G."/>
            <person name="Viehrig K."/>
            <person name="Ye F."/>
            <person name="Su P."/>
            <person name="Kiefer A.F."/>
            <person name="Nichols A."/>
            <person name="Cepeda A.J."/>
            <person name="Yan W."/>
            <person name="Fan B."/>
            <person name="Jiang Y."/>
            <person name="Adhikari A."/>
            <person name="Zheng C.-J."/>
            <person name="Schuster L."/>
            <person name="Cowan T.M."/>
            <person name="Smanski M.J."/>
            <person name="Chevrette M.G."/>
            <person name="De Carvalho L.P.S."/>
            <person name="Shen B."/>
        </authorList>
    </citation>
    <scope>NUCLEOTIDE SEQUENCE [LARGE SCALE GENOMIC DNA]</scope>
    <source>
        <strain evidence="1 2">NPDC018013</strain>
    </source>
</reference>
<dbReference type="SUPFAM" id="SSF51905">
    <property type="entry name" value="FAD/NAD(P)-binding domain"/>
    <property type="match status" value="1"/>
</dbReference>
<proteinExistence type="predicted"/>
<dbReference type="EMBL" id="JBIRGH010000024">
    <property type="protein sequence ID" value="MFH8588464.1"/>
    <property type="molecule type" value="Genomic_DNA"/>
</dbReference>
<sequence>MRAVLDRPTEAGALRHGLYHLAPPLPSHLSGRTALIGDAAHAMPPDLRRGACEALVDGLELAAALRAAPDVPPTRRVVRMARKPYGTKARNALPPAPLAVGGPPG</sequence>
<organism evidence="1 2">
    <name type="scientific">Streptomyces celluloflavus</name>
    <dbReference type="NCBI Taxonomy" id="58344"/>
    <lineage>
        <taxon>Bacteria</taxon>
        <taxon>Bacillati</taxon>
        <taxon>Actinomycetota</taxon>
        <taxon>Actinomycetes</taxon>
        <taxon>Kitasatosporales</taxon>
        <taxon>Streptomycetaceae</taxon>
        <taxon>Streptomyces</taxon>
    </lineage>
</organism>
<accession>A0ABW7RMC5</accession>
<dbReference type="Proteomes" id="UP001610990">
    <property type="component" value="Unassembled WGS sequence"/>
</dbReference>
<name>A0ABW7RMC5_9ACTN</name>
<evidence type="ECO:0000313" key="2">
    <source>
        <dbReference type="Proteomes" id="UP001610990"/>
    </source>
</evidence>
<dbReference type="Gene3D" id="3.50.50.60">
    <property type="entry name" value="FAD/NAD(P)-binding domain"/>
    <property type="match status" value="1"/>
</dbReference>
<keyword evidence="2" id="KW-1185">Reference proteome</keyword>
<evidence type="ECO:0008006" key="3">
    <source>
        <dbReference type="Google" id="ProtNLM"/>
    </source>
</evidence>
<evidence type="ECO:0000313" key="1">
    <source>
        <dbReference type="EMBL" id="MFH8588464.1"/>
    </source>
</evidence>
<protein>
    <recommendedName>
        <fullName evidence="3">FAD-binding domain-containing protein</fullName>
    </recommendedName>
</protein>
<dbReference type="InterPro" id="IPR036188">
    <property type="entry name" value="FAD/NAD-bd_sf"/>
</dbReference>
<gene>
    <name evidence="1" type="ORF">ACH4GP_29405</name>
</gene>
<comment type="caution">
    <text evidence="1">The sequence shown here is derived from an EMBL/GenBank/DDBJ whole genome shotgun (WGS) entry which is preliminary data.</text>
</comment>